<dbReference type="InterPro" id="IPR006457">
    <property type="entry name" value="S_layer-rel_Mac"/>
</dbReference>
<dbReference type="RefSeq" id="WP_135390608.1">
    <property type="nucleotide sequence ID" value="NZ_PGGK01000021.1"/>
</dbReference>
<dbReference type="EMBL" id="PGGK01000021">
    <property type="protein sequence ID" value="TGC06931.1"/>
    <property type="molecule type" value="Genomic_DNA"/>
</dbReference>
<reference evidence="2 3" key="1">
    <citation type="submission" date="2017-11" db="EMBL/GenBank/DDBJ databases">
        <title>Isolation and Characterization of Methanogenic Archaea from Saline Meromictic Lake at Siberia.</title>
        <authorList>
            <person name="Shen Y."/>
            <person name="Huang H.-H."/>
            <person name="Lai M.-C."/>
            <person name="Chen S.-C."/>
        </authorList>
    </citation>
    <scope>NUCLEOTIDE SEQUENCE [LARGE SCALE GENOMIC DNA]</scope>
    <source>
        <strain evidence="2 3">SY-01</strain>
    </source>
</reference>
<feature type="domain" description="S-layer family duplication" evidence="1">
    <location>
        <begin position="2240"/>
        <end position="2487"/>
    </location>
</feature>
<sequence>MVEVKFVLLVATIILVGIFSVNSVSGTDFIEVRGNVATGPTTWEPTDFSGFYYDLDERIGSEELSITQIDTRTIPEGNLVYKTSVQQMDYAADFASEYGNSDPSTSESYPVIGLFGEKYVPLSDTNPDELVKLLIDNDDMYTLRTGSTLELPNGYELVAKQIDIEGDKVWMELSKNGELIADEVVSVVGGPLTWTYKTDVGTIDDVIVFRVNIIDVFRGQVDSLAVIEGLYLVEYQDVLSIESSDEFGELEVASIIEGTITMDSNSGIALNRDSTVDIADGFKLKIADSDQLRFYLMKEYTEPGTYELRGTVANGTETWTPANFAGLFYDINDDIGSEELALASLSGRTIPGGELLYTTRIQQKEYAANFSDNLSYPIIGLLGGKHVALDDNNADKLVKLLVDNDDEYTFRNGSTLELPNGYELTVKQIAVGNNQVQMELSRNGEFIEESTINLANNRTTWTYKADVGNTSDVIIFKVLVTDISLDSQDSLVTVEGIYLIDHQNIISIESGDEFGKLEVNSISDGTIQMSNIDSIYLTRNQIIETSPNILFKVADDETLRYYPFVEKKLEENPLYLEIDSFNPSTDISSYEGSSQTFTLNINKPANITWFLDGEQVQTNSSINTASYTLSILSFGDYAIKAVASNEKYSVVKEWKWKVQKSPATVDKVYFRSPIYDDSSSIRINPLNFSGFYYDLDEGIGSEELSIKQITSRTIPGEGLVYNTSIQQNEYAADFYNEPGNSDLNTSVSYPVIGLFGEKYVSLNDNSADELVKLLVDNDDKYTLQTGSTIELPEGYELTAKQIDIDGDKIWMELSKDGEFIEDEVISIVGGPATWTYKVDFSTTYDVIVFRALITDLFQGETETFAIIEGIYLLDYEDVLSIESGDVFGELEINSISDSISMSNDDAITLNRSSTIDIAEGFKLKVADSDQLRFYLMKEDIEPGIYEIRGNIVTGSQVWTPTNFGGLFYNLESESNSEEVLITDVSGRTIPKGSLTYKSTIQQVDYNAHFAIEEAIYNRYTYPLVAFFGDEYVSLSDTNPDELVELLLDTGDNHTLREGSILELPNGYNLTARQIDVGNSQAQMELSRNGELIEQNLIDFRSGETTWTYKTDLGNTSDVIVFRVLVTDVSMDSQGSQVTVGGLYLVDFQNVLSIQIDDEFVELEVNSISDDTIHMSNIDSIYFKSGEVIEIAPGIMFKVADDEALSYYPFVKKQIKDNPLYLEIDSFNPSNEISSYEGSSQTFTLDTNKPANYAWFLDGEQVQTNSSVNNASYTLSIPSFGDYTVKAVASNEKYSVVKEWKWTVQKNPTIIDKVEFRSPVYDGSSTISIDPIDFAGFYYDFDEGIGSEELSITQIVARTIPEGNLVYNTSIQQVDYAADFASEYGNSDPSTSESYPVIGLFGEKYVSLYDSTPDQLVKLLVDNDDKHTLRTGSTLELPHGYELTAKQIDVDGDKIWMELSKDGEFVEDEVINVIAGPATWTYKTDAGTNDDVIVFRIHITDVFQGQVDSLAVIEGVYLLDYEDIISIGTGDQFGELEVTSIVGSTITMDTTIGIDLNKNSTVDITEDFKLKIADSDHLRLYLMKEYTEPGTYELRGSVAGGTKTWTPANFAGFFYDIDANIGSEELVANPIVSTRTIREGDLVYKTSIQQKEYTANFHDDISYPIIGLFGEKYVALDENRPHRLVKLLVDNDDEYTLRTGSTLELPNGYGLTVTQLDVGNNQAQIEFSRNGEFIEKNTIDLASGEATWTYDVNVGGTDNVEVLKVLITGISMDSQGSMATVRGLYLVDFQNVISIQIDDEFVGLEVGSISDGTIQMSNMDSIYLTRNQIIEIAPGIMFKIADAEVLRYYPFVEKQIDENPLYLEIDSFSPSTEVSSYESSSQRFTLNVNKPANFTWSLNGEQVQNNSSLSNASYTLSASSFGEYTIKAVASNEKYSVVKEWRWTVQKGPAVVDKVEIRSPAYDGSSFIRIDPLNFAGFYYDFDQGTSSEELIIAQINARTIPEDELIYRTSIQQNEYAADFYSEPGDSNLNTSESYPVIGLFGEKYVPLNDNSADELVKLLVDSDDKYTLQTGSTIKLPEGYELTAKQIDIQGDKIWVELSKDGEFIEEEVISVVVGSATWTYKTDTGTTDDVIVFRVHITDIFQGEFETFAVVEGIYLLNYEDVLSIESGDVFGELEIDSISDAISMTNTGTITLNRDDTVDIAEGFKLKVADLDQLRFYLMKECTEPGIYEVRGSITTGTQTWTSANFAGFLYDIDDDIDSEEIVVESIFNSRTIPEARLVYNTSIRQKQYTANFETENSLINSGTYPLVTFFGDKYVSLSDSHPDELAELLLDTSGNYTLRSGSALELPNDYNLTAKQIDVGNNQVHMKLSRNGEVIGEDVLSLANDETTWTYKDDVGNTSDVIIFRALVTDVSMDSQGSLVTVGGLYLIDFQNILSIQIDDEFVELEVNSISDDTIQMSSTGQIYLALGEVIEVAPGIMFKVADNEVLSYYPFVEKKLEENPLYLEIDSFNPSTEISSYEGSSQTFALDINKPANFTWFLDGEQVQANLSVNNASYTSSVPSFGDYIIKAVASNEKYSVVKEWKWTVQKSPVVVDKVEIRSPVYEGSASIRIDPIDFAGFYYDFDQGIGSEELSITQINARTIPEGNLVYNTSIQQVDYAADFFNEPGNSDLSTSESYPVIGLFGEKYVSLYDSTPDQLVKLLVDNDDKHTLRTGSTLELPNGYELTAKEIDVDGDKIWMELSKDGEFVEDEVINVIAGPATWTYKTDAGTNDDVIVFRIHITDVFQGQVDSLAVIEGVYLLDYEDIISIGTGDQFGELEVTSIVGSTITMDTTIGIDLNKNSTVDITEDFKLKIADSDHLRLYLMKEYTEPGTYELRGSVAGGTKTWTPAN</sequence>
<feature type="domain" description="S-layer family duplication" evidence="1">
    <location>
        <begin position="1323"/>
        <end position="1573"/>
    </location>
</feature>
<organism evidence="2 3">
    <name type="scientific">Methanolobus halotolerans</name>
    <dbReference type="NCBI Taxonomy" id="2052935"/>
    <lineage>
        <taxon>Archaea</taxon>
        <taxon>Methanobacteriati</taxon>
        <taxon>Methanobacteriota</taxon>
        <taxon>Stenosarchaea group</taxon>
        <taxon>Methanomicrobia</taxon>
        <taxon>Methanosarcinales</taxon>
        <taxon>Methanosarcinaceae</taxon>
        <taxon>Methanolobus</taxon>
    </lineage>
</organism>
<dbReference type="OrthoDB" id="125286at2157"/>
<gene>
    <name evidence="2" type="ORF">CUN85_12385</name>
</gene>
<dbReference type="Proteomes" id="UP000297295">
    <property type="component" value="Unassembled WGS sequence"/>
</dbReference>
<feature type="domain" description="S-layer family duplication" evidence="1">
    <location>
        <begin position="39"/>
        <end position="288"/>
    </location>
</feature>
<feature type="domain" description="S-layer family duplication" evidence="1">
    <location>
        <begin position="677"/>
        <end position="927"/>
    </location>
</feature>
<feature type="domain" description="S-layer family duplication" evidence="1">
    <location>
        <begin position="2610"/>
        <end position="2860"/>
    </location>
</feature>
<keyword evidence="3" id="KW-1185">Reference proteome</keyword>
<feature type="domain" description="S-layer family duplication" evidence="1">
    <location>
        <begin position="955"/>
        <end position="1200"/>
    </location>
</feature>
<name>A0A4E0PSS8_9EURY</name>
<feature type="domain" description="S-layer family duplication" evidence="1">
    <location>
        <begin position="314"/>
        <end position="555"/>
    </location>
</feature>
<dbReference type="Gene3D" id="2.60.98.40">
    <property type="match status" value="9"/>
</dbReference>
<evidence type="ECO:0000313" key="3">
    <source>
        <dbReference type="Proteomes" id="UP000297295"/>
    </source>
</evidence>
<dbReference type="Pfam" id="PF07752">
    <property type="entry name" value="S-layer"/>
    <property type="match status" value="9"/>
</dbReference>
<dbReference type="Gene3D" id="2.60.40.4190">
    <property type="match status" value="9"/>
</dbReference>
<protein>
    <recommendedName>
        <fullName evidence="1">S-layer family duplication domain-containing protein</fullName>
    </recommendedName>
</protein>
<feature type="domain" description="S-layer family duplication" evidence="1">
    <location>
        <begin position="1601"/>
        <end position="1841"/>
    </location>
</feature>
<evidence type="ECO:0000313" key="2">
    <source>
        <dbReference type="EMBL" id="TGC06931.1"/>
    </source>
</evidence>
<evidence type="ECO:0000259" key="1">
    <source>
        <dbReference type="Pfam" id="PF07752"/>
    </source>
</evidence>
<dbReference type="NCBIfam" id="TIGR01567">
    <property type="entry name" value="S_layer_rel_Mac"/>
    <property type="match status" value="9"/>
</dbReference>
<feature type="domain" description="S-layer family duplication" evidence="1">
    <location>
        <begin position="1967"/>
        <end position="2213"/>
    </location>
</feature>
<proteinExistence type="predicted"/>
<accession>A0A4E0PSS8</accession>
<comment type="caution">
    <text evidence="2">The sequence shown here is derived from an EMBL/GenBank/DDBJ whole genome shotgun (WGS) entry which is preliminary data.</text>
</comment>
<feature type="non-terminal residue" evidence="2">
    <location>
        <position position="2895"/>
    </location>
</feature>